<reference evidence="1 2" key="1">
    <citation type="submission" date="2020-05" db="EMBL/GenBank/DDBJ databases">
        <title>Azospirillum oleiclasticum sp. nov, a nitrogen-fixing and heavy crude oil-emulsifying bacterium isolated from the crude oil of Yumen Oilfield.</title>
        <authorList>
            <person name="Wu D."/>
            <person name="Cai M."/>
            <person name="Zhang X."/>
        </authorList>
    </citation>
    <scope>NUCLEOTIDE SEQUENCE [LARGE SCALE GENOMIC DNA]</scope>
    <source>
        <strain evidence="1 2">ROY-1-1-2</strain>
    </source>
</reference>
<gene>
    <name evidence="1" type="ORF">HND93_35845</name>
</gene>
<proteinExistence type="predicted"/>
<accession>A0ABX2TL61</accession>
<evidence type="ECO:0000313" key="1">
    <source>
        <dbReference type="EMBL" id="NYZ25106.1"/>
    </source>
</evidence>
<dbReference type="SUPFAM" id="SSF54211">
    <property type="entry name" value="Ribosomal protein S5 domain 2-like"/>
    <property type="match status" value="1"/>
</dbReference>
<keyword evidence="2" id="KW-1185">Reference proteome</keyword>
<comment type="caution">
    <text evidence="1">The sequence shown here is derived from an EMBL/GenBank/DDBJ whole genome shotgun (WGS) entry which is preliminary data.</text>
</comment>
<evidence type="ECO:0000313" key="2">
    <source>
        <dbReference type="Proteomes" id="UP000584642"/>
    </source>
</evidence>
<dbReference type="Gene3D" id="3.30.230.10">
    <property type="match status" value="1"/>
</dbReference>
<dbReference type="InterPro" id="IPR014721">
    <property type="entry name" value="Ribsml_uS5_D2-typ_fold_subgr"/>
</dbReference>
<dbReference type="EMBL" id="JABFDB010000055">
    <property type="protein sequence ID" value="NYZ25106.1"/>
    <property type="molecule type" value="Genomic_DNA"/>
</dbReference>
<dbReference type="RefSeq" id="WP_180286880.1">
    <property type="nucleotide sequence ID" value="NZ_JABFDB010000055.1"/>
</dbReference>
<protein>
    <submittedName>
        <fullName evidence="1">Uncharacterized protein</fullName>
    </submittedName>
</protein>
<sequence length="198" mass="20890">MAKVFFPMTGNKDLATVDCLPNDTPQPTDAVAQVIGHPTWIKEVLRTLTAARSGTGHDIGRKVKVKFRQAENCDGNSFQLALAVSDRMLLEGAPPGKGRVFATGEIDPAGEGAVLAIDGFDAKIELLLDRADPGDVFAFPLKNLQKPEEVTQKTLDGLAALRERGLIVCPVGHIEELGFLWTAGKSGASGGSAVAAPM</sequence>
<dbReference type="Proteomes" id="UP000584642">
    <property type="component" value="Unassembled WGS sequence"/>
</dbReference>
<dbReference type="InterPro" id="IPR020568">
    <property type="entry name" value="Ribosomal_Su5_D2-typ_SF"/>
</dbReference>
<organism evidence="1 2">
    <name type="scientific">Azospirillum oleiclasticum</name>
    <dbReference type="NCBI Taxonomy" id="2735135"/>
    <lineage>
        <taxon>Bacteria</taxon>
        <taxon>Pseudomonadati</taxon>
        <taxon>Pseudomonadota</taxon>
        <taxon>Alphaproteobacteria</taxon>
        <taxon>Rhodospirillales</taxon>
        <taxon>Azospirillaceae</taxon>
        <taxon>Azospirillum</taxon>
    </lineage>
</organism>
<name>A0ABX2TL61_9PROT</name>